<proteinExistence type="predicted"/>
<dbReference type="VEuPathDB" id="GiardiaDB:DHA2_152444"/>
<reference evidence="4" key="1">
    <citation type="submission" date="2012-02" db="EMBL/GenBank/DDBJ databases">
        <title>Genome sequencing of Giardia lamblia Genotypes A2 and B isolates (DH and GS) and comparative analysis with the genomes of Genotypes A1 and E (WB and Pig).</title>
        <authorList>
            <person name="Adam R."/>
            <person name="Dahlstrom E."/>
            <person name="Martens C."/>
            <person name="Bruno D."/>
            <person name="Barbian K."/>
            <person name="Porcella S.F."/>
            <person name="Nash T."/>
        </authorList>
    </citation>
    <scope>NUCLEOTIDE SEQUENCE</scope>
    <source>
        <strain evidence="4">DH</strain>
    </source>
</reference>
<feature type="non-terminal residue" evidence="3">
    <location>
        <position position="1"/>
    </location>
</feature>
<dbReference type="VEuPathDB" id="GiardiaDB:QR46_0669"/>
<feature type="transmembrane region" description="Helical" evidence="2">
    <location>
        <begin position="326"/>
        <end position="344"/>
    </location>
</feature>
<dbReference type="AlphaFoldDB" id="V6TDK0"/>
<comment type="caution">
    <text evidence="3">The sequence shown here is derived from an EMBL/GenBank/DDBJ whole genome shotgun (WGS) entry which is preliminary data.</text>
</comment>
<keyword evidence="2" id="KW-0812">Transmembrane</keyword>
<evidence type="ECO:0000313" key="3">
    <source>
        <dbReference type="EMBL" id="ESU36901.1"/>
    </source>
</evidence>
<dbReference type="VEuPathDB" id="GiardiaDB:GL50581_147"/>
<keyword evidence="2" id="KW-1133">Transmembrane helix</keyword>
<dbReference type="EMBL" id="AHGT01000037">
    <property type="protein sequence ID" value="ESU36901.1"/>
    <property type="molecule type" value="Genomic_DNA"/>
</dbReference>
<evidence type="ECO:0000256" key="1">
    <source>
        <dbReference type="SAM" id="MobiDB-lite"/>
    </source>
</evidence>
<reference evidence="3 4" key="2">
    <citation type="journal article" date="2013" name="Genome Biol. Evol.">
        <title>Genome sequencing of Giardia lamblia genotypes A2 and B isolates (DH and GS) and comparative analysis with the genomes of genotypes A1 and E (WB and Pig).</title>
        <authorList>
            <person name="Adam R.D."/>
            <person name="Dahlstrom E.W."/>
            <person name="Martens C.A."/>
            <person name="Bruno D.P."/>
            <person name="Barbian K.D."/>
            <person name="Ricklefs S.M."/>
            <person name="Hernandez M.M."/>
            <person name="Narla N.P."/>
            <person name="Patel R.B."/>
            <person name="Porcella S.F."/>
            <person name="Nash T.E."/>
        </authorList>
    </citation>
    <scope>NUCLEOTIDE SEQUENCE [LARGE SCALE GENOMIC DNA]</scope>
    <source>
        <strain evidence="3 4">DH</strain>
    </source>
</reference>
<feature type="region of interest" description="Disordered" evidence="1">
    <location>
        <begin position="254"/>
        <end position="273"/>
    </location>
</feature>
<protein>
    <submittedName>
        <fullName evidence="3">Uncharacterized protein</fullName>
    </submittedName>
</protein>
<sequence>VNRVSMTQDLLHAILQDNAVGSKDTEMENLRHRCEALEAAVLSLALGIYDVQDYISLYAKYPKLRRKLRKCGHNMHVPLTKYHVAQFKKGGPPIQIDTQYLVESAISLEKSHVLDLFKQGYHTVAGSIHTEYEAIVRRSLYYKFLEQATKILLMFLGIIISAFGLLVHIVRRPKKAIKFILRIDISFTEKVHRIVHTWFPMLVNPERYLRDVHNDPNHRVLVEISNTLESNWWNADMGSYSEGEHFDDTISDMISEESGAPQPSADAPESQSICGASPIEGTLHSIVSPRIEPLVIGVLTDVCPPRNDIPGELPSSLATQEERSTYGQWVVIIVAVILAIVYIML</sequence>
<dbReference type="Proteomes" id="UP000018320">
    <property type="component" value="Unassembled WGS sequence"/>
</dbReference>
<gene>
    <name evidence="3" type="ORF">DHA2_152444</name>
</gene>
<name>V6TDK0_GIAIN</name>
<evidence type="ECO:0000256" key="2">
    <source>
        <dbReference type="SAM" id="Phobius"/>
    </source>
</evidence>
<dbReference type="VEuPathDB" id="GiardiaDB:GL50803_0014857"/>
<evidence type="ECO:0000313" key="4">
    <source>
        <dbReference type="Proteomes" id="UP000018320"/>
    </source>
</evidence>
<accession>V6TDK0</accession>
<organism evidence="3 4">
    <name type="scientific">Giardia intestinalis</name>
    <name type="common">Giardia lamblia</name>
    <dbReference type="NCBI Taxonomy" id="5741"/>
    <lineage>
        <taxon>Eukaryota</taxon>
        <taxon>Metamonada</taxon>
        <taxon>Diplomonadida</taxon>
        <taxon>Hexamitidae</taxon>
        <taxon>Giardiinae</taxon>
        <taxon>Giardia</taxon>
    </lineage>
</organism>
<feature type="transmembrane region" description="Helical" evidence="2">
    <location>
        <begin position="151"/>
        <end position="170"/>
    </location>
</feature>
<keyword evidence="2" id="KW-0472">Membrane</keyword>